<comment type="caution">
    <text evidence="5">The sequence shown here is derived from an EMBL/GenBank/DDBJ whole genome shotgun (WGS) entry which is preliminary data.</text>
</comment>
<dbReference type="Proteomes" id="UP001147782">
    <property type="component" value="Unassembled WGS sequence"/>
</dbReference>
<dbReference type="GO" id="GO:0005524">
    <property type="term" value="F:ATP binding"/>
    <property type="evidence" value="ECO:0007669"/>
    <property type="project" value="UniProtKB-KW"/>
</dbReference>
<evidence type="ECO:0000313" key="6">
    <source>
        <dbReference type="Proteomes" id="UP001147782"/>
    </source>
</evidence>
<keyword evidence="6" id="KW-1185">Reference proteome</keyword>
<dbReference type="InterPro" id="IPR011009">
    <property type="entry name" value="Kinase-like_dom_sf"/>
</dbReference>
<feature type="domain" description="Protein kinase" evidence="4">
    <location>
        <begin position="526"/>
        <end position="791"/>
    </location>
</feature>
<protein>
    <recommendedName>
        <fullName evidence="4">Protein kinase domain-containing protein</fullName>
    </recommendedName>
</protein>
<evidence type="ECO:0000256" key="1">
    <source>
        <dbReference type="ARBA" id="ARBA00022741"/>
    </source>
</evidence>
<dbReference type="GeneID" id="81436098"/>
<feature type="region of interest" description="Disordered" evidence="3">
    <location>
        <begin position="438"/>
        <end position="479"/>
    </location>
</feature>
<feature type="region of interest" description="Disordered" evidence="3">
    <location>
        <begin position="841"/>
        <end position="866"/>
    </location>
</feature>
<keyword evidence="2" id="KW-0067">ATP-binding</keyword>
<dbReference type="FunFam" id="1.10.510.10:FF:000549">
    <property type="entry name" value="Protein serine/threonine kinase (Ran1), putative"/>
    <property type="match status" value="1"/>
</dbReference>
<dbReference type="PROSITE" id="PS50011">
    <property type="entry name" value="PROTEIN_KINASE_DOM"/>
    <property type="match status" value="1"/>
</dbReference>
<dbReference type="Pfam" id="PF00069">
    <property type="entry name" value="Pkinase"/>
    <property type="match status" value="1"/>
</dbReference>
<evidence type="ECO:0000313" key="5">
    <source>
        <dbReference type="EMBL" id="KAJ5381562.1"/>
    </source>
</evidence>
<dbReference type="PANTHER" id="PTHR24346">
    <property type="entry name" value="MAP/MICROTUBULE AFFINITY-REGULATING KINASE"/>
    <property type="match status" value="1"/>
</dbReference>
<reference evidence="5" key="2">
    <citation type="journal article" date="2023" name="IMA Fungus">
        <title>Comparative genomic study of the Penicillium genus elucidates a diverse pangenome and 15 lateral gene transfer events.</title>
        <authorList>
            <person name="Petersen C."/>
            <person name="Sorensen T."/>
            <person name="Nielsen M.R."/>
            <person name="Sondergaard T.E."/>
            <person name="Sorensen J.L."/>
            <person name="Fitzpatrick D.A."/>
            <person name="Frisvad J.C."/>
            <person name="Nielsen K.L."/>
        </authorList>
    </citation>
    <scope>NUCLEOTIDE SEQUENCE</scope>
    <source>
        <strain evidence="5">IBT 29864</strain>
    </source>
</reference>
<dbReference type="InterPro" id="IPR000719">
    <property type="entry name" value="Prot_kinase_dom"/>
</dbReference>
<proteinExistence type="predicted"/>
<evidence type="ECO:0000256" key="2">
    <source>
        <dbReference type="ARBA" id="ARBA00022840"/>
    </source>
</evidence>
<evidence type="ECO:0000256" key="3">
    <source>
        <dbReference type="SAM" id="MobiDB-lite"/>
    </source>
</evidence>
<dbReference type="PANTHER" id="PTHR24346:SF30">
    <property type="entry name" value="MATERNAL EMBRYONIC LEUCINE ZIPPER KINASE"/>
    <property type="match status" value="1"/>
</dbReference>
<keyword evidence="1" id="KW-0547">Nucleotide-binding</keyword>
<feature type="compositionally biased region" description="Polar residues" evidence="3">
    <location>
        <begin position="841"/>
        <end position="863"/>
    </location>
</feature>
<dbReference type="SUPFAM" id="SSF56112">
    <property type="entry name" value="Protein kinase-like (PK-like)"/>
    <property type="match status" value="1"/>
</dbReference>
<sequence>MAEASTIFEAATACHHILRTAITVPRLMQQEWAENRLADFNLWAMGAGASSTGKASLDHRLRANPEAHTILLNLLLMLQILLQKCIDGCLEIEETVAELSGQESAKMKDVEDSLNQLTRLTVAIRKAGTRSRLQKADSLFDPDGPQIRSLRRHLEFLILVRPDEHGGSSFSENQLDSSRLSPIQLRLIHANLKRRNRFIYAQQHAQKLENNSGHPKNTPRGKFGLVKHSRHFDLAQTASLMDEENTLAKDDPQAQSTTTATVVDEKIEIPSAQVMRKHLMGDVLPYTCIVEDCPQADMFYTTKETWLSHMGEEHGDTVQWVCHACSQKNIYATFRDPADFTAHLEQQHSKGIKPSQIPMLLSSWRRKVPFEISVCPLCGFQSDDQTAVLDHTAEHVHSFSLRSLPWAPREGLEIDDDDEEEEYGEFFDEHPYFDVNSCWSEPSATSSGESHLATDPESIADSESGEPAHPMHEQEQQQQQLLTEDLISQMPHDSLGQIGTSDWLNSLTSFSSFAEHRLGLILANRLELTGVLAVEYQGAFYSAVDIQTQIQYMVKALSKTDQSLRVLKFQQREIRLHHRASQHPNVVSLVRIMDSTDCTYVVLEFLPEGDLFENIVDKGNYVGNDPLVKRVFIQILDAVQFCHSVGIYHRNLKAENIYVADGGMTVKIGDFSLATEDYSTSDFGCGSTFYMSPECQQANAPPNSSYLSAPNDVWSLGVILVNLTCGRNPWKRASLEDSTYRAYIKDPLFLQSILPLSTEGVFILSRIFERDPSTRITIPELRNLILECPRFTTNVMTPYVASSVLDPPWQGPDDFEGPSWYDDFEEGGQDNDFEEEYQYNSVPETVGESQQSDPDDTSITSPFLQDVEWMYESSGGQ</sequence>
<dbReference type="SMART" id="SM00355">
    <property type="entry name" value="ZnF_C2H2"/>
    <property type="match status" value="3"/>
</dbReference>
<reference evidence="5" key="1">
    <citation type="submission" date="2022-11" db="EMBL/GenBank/DDBJ databases">
        <authorList>
            <person name="Petersen C."/>
        </authorList>
    </citation>
    <scope>NUCLEOTIDE SEQUENCE</scope>
    <source>
        <strain evidence="5">IBT 29864</strain>
    </source>
</reference>
<dbReference type="GO" id="GO:0035556">
    <property type="term" value="P:intracellular signal transduction"/>
    <property type="evidence" value="ECO:0007669"/>
    <property type="project" value="TreeGrafter"/>
</dbReference>
<dbReference type="GO" id="GO:0004674">
    <property type="term" value="F:protein serine/threonine kinase activity"/>
    <property type="evidence" value="ECO:0007669"/>
    <property type="project" value="TreeGrafter"/>
</dbReference>
<dbReference type="GO" id="GO:0005737">
    <property type="term" value="C:cytoplasm"/>
    <property type="evidence" value="ECO:0007669"/>
    <property type="project" value="TreeGrafter"/>
</dbReference>
<feature type="compositionally biased region" description="Polar residues" evidence="3">
    <location>
        <begin position="438"/>
        <end position="449"/>
    </location>
</feature>
<name>A0A9W9SN65_9EURO</name>
<organism evidence="5 6">
    <name type="scientific">Penicillium cataractarum</name>
    <dbReference type="NCBI Taxonomy" id="2100454"/>
    <lineage>
        <taxon>Eukaryota</taxon>
        <taxon>Fungi</taxon>
        <taxon>Dikarya</taxon>
        <taxon>Ascomycota</taxon>
        <taxon>Pezizomycotina</taxon>
        <taxon>Eurotiomycetes</taxon>
        <taxon>Eurotiomycetidae</taxon>
        <taxon>Eurotiales</taxon>
        <taxon>Aspergillaceae</taxon>
        <taxon>Penicillium</taxon>
    </lineage>
</organism>
<accession>A0A9W9SN65</accession>
<dbReference type="EMBL" id="JAPZBS010000002">
    <property type="protein sequence ID" value="KAJ5381562.1"/>
    <property type="molecule type" value="Genomic_DNA"/>
</dbReference>
<dbReference type="OrthoDB" id="4358215at2759"/>
<evidence type="ECO:0000259" key="4">
    <source>
        <dbReference type="PROSITE" id="PS50011"/>
    </source>
</evidence>
<gene>
    <name evidence="5" type="ORF">N7496_003990</name>
</gene>
<dbReference type="InterPro" id="IPR013087">
    <property type="entry name" value="Znf_C2H2_type"/>
</dbReference>
<dbReference type="Gene3D" id="1.10.510.10">
    <property type="entry name" value="Transferase(Phosphotransferase) domain 1"/>
    <property type="match status" value="1"/>
</dbReference>
<dbReference type="RefSeq" id="XP_056559133.1">
    <property type="nucleotide sequence ID" value="XM_056696921.1"/>
</dbReference>
<dbReference type="AlphaFoldDB" id="A0A9W9SN65"/>